<proteinExistence type="predicted"/>
<feature type="chain" id="PRO_5041406585" evidence="1">
    <location>
        <begin position="28"/>
        <end position="310"/>
    </location>
</feature>
<dbReference type="Pfam" id="PF13557">
    <property type="entry name" value="Phenol_MetA_deg"/>
    <property type="match status" value="1"/>
</dbReference>
<sequence length="310" mass="32531">MSKRLAAACTAAGCMTLAALASNTANAFEGGVSPYPAGAAGTSIAAMPPIPGLFVLEQFSYSHSNGLYDNSGNKLPIPFSISAPSMTTRLLAAYPVTVLGAGLYSQLVVPVVSLHTDIVGQSQRHNGLSNITVSPAILKWSVTRNLAIVTGFDIALANGAYNQDRPSVAVGYTSWQPVFSFRYNVPNGIDVGMTNRLLINRENGDTGYRSGSAYVADFTAGWNFGKWKVGVVGGYLNQFTDDKLNGATVANNRARSLALGPSIAYDAGAFNININYQQGVYAANTSKSSAVWLNIAIPLWAKPPGPGNGI</sequence>
<keyword evidence="3" id="KW-1185">Reference proteome</keyword>
<protein>
    <submittedName>
        <fullName evidence="2">Transporter</fullName>
    </submittedName>
</protein>
<keyword evidence="1" id="KW-0732">Signal</keyword>
<dbReference type="Proteomes" id="UP001162793">
    <property type="component" value="Unassembled WGS sequence"/>
</dbReference>
<gene>
    <name evidence="2" type="ORF">NKG59_06690</name>
</gene>
<dbReference type="EMBL" id="JAMYWC010000002">
    <property type="protein sequence ID" value="MCP1172038.1"/>
    <property type="molecule type" value="Genomic_DNA"/>
</dbReference>
<organism evidence="2 3">
    <name type="scientific">Ralstonia chuxiongensis</name>
    <dbReference type="NCBI Taxonomy" id="2957504"/>
    <lineage>
        <taxon>Bacteria</taxon>
        <taxon>Pseudomonadati</taxon>
        <taxon>Pseudomonadota</taxon>
        <taxon>Betaproteobacteria</taxon>
        <taxon>Burkholderiales</taxon>
        <taxon>Burkholderiaceae</taxon>
        <taxon>Ralstonia</taxon>
    </lineage>
</organism>
<dbReference type="InterPro" id="IPR025737">
    <property type="entry name" value="FApF"/>
</dbReference>
<dbReference type="AlphaFoldDB" id="A0AA41WMY7"/>
<reference evidence="3" key="1">
    <citation type="journal article" date="2023" name="Front. Microbiol.">
        <title>Ralstonia chuxiongensis sp. nov., Ralstonia mojiangensis sp. nov., and Ralstonia soli sp. nov., isolated from tobacco fields, are three novel species in the family Burkholderiaceae.</title>
        <authorList>
            <person name="Lu C.H."/>
            <person name="Zhang Y.Y."/>
            <person name="Jiang N."/>
            <person name="Chen W."/>
            <person name="Shao X."/>
            <person name="Zhao Z.M."/>
            <person name="Lu W.L."/>
            <person name="Hu X."/>
            <person name="Xi Y.X."/>
            <person name="Zou S.Y."/>
            <person name="Wei Q.J."/>
            <person name="Lin Z.L."/>
            <person name="Gong L."/>
            <person name="Gai X.T."/>
            <person name="Zhang L.Q."/>
            <person name="Li J.Y."/>
            <person name="Jin Y."/>
            <person name="Xia Z.Y."/>
        </authorList>
    </citation>
    <scope>NUCLEOTIDE SEQUENCE [LARGE SCALE GENOMIC DNA]</scope>
    <source>
        <strain evidence="3">21YRMH01-3</strain>
    </source>
</reference>
<feature type="signal peptide" evidence="1">
    <location>
        <begin position="1"/>
        <end position="27"/>
    </location>
</feature>
<comment type="caution">
    <text evidence="2">The sequence shown here is derived from an EMBL/GenBank/DDBJ whole genome shotgun (WGS) entry which is preliminary data.</text>
</comment>
<evidence type="ECO:0000313" key="3">
    <source>
        <dbReference type="Proteomes" id="UP001162793"/>
    </source>
</evidence>
<accession>A0AA41WMY7</accession>
<dbReference type="RefSeq" id="WP_045205009.1">
    <property type="nucleotide sequence ID" value="NZ_JAMYWC010000002.1"/>
</dbReference>
<evidence type="ECO:0000313" key="2">
    <source>
        <dbReference type="EMBL" id="MCP1172038.1"/>
    </source>
</evidence>
<name>A0AA41WMY7_9RALS</name>
<evidence type="ECO:0000256" key="1">
    <source>
        <dbReference type="SAM" id="SignalP"/>
    </source>
</evidence>